<evidence type="ECO:0000259" key="7">
    <source>
        <dbReference type="PROSITE" id="PS51007"/>
    </source>
</evidence>
<dbReference type="InterPro" id="IPR009056">
    <property type="entry name" value="Cyt_c-like_dom"/>
</dbReference>
<dbReference type="InterPro" id="IPR051829">
    <property type="entry name" value="Multiheme_Cytochr_ET"/>
</dbReference>
<sequence length="893" mass="98675">MDYPVWHIPEFGGGLLIAIIAVVHVYVAHLAVGGGLFLVLTERKGLIEGSDAILAYCKKHTKFFLLLTMVFGSLTGVAIWFVIALTNPTATLTLIHTYGFAWATEWVFFLGEIVALLVYYYTFGKMNSRDHLTVGKLYFFFGFASLFMINAIIGSMLTPGDWLETQNFWDGFFNPSFWPALFFRALLGFSFAGLFGFFTASFSRDPEIRDGLARYNAMWTCIPLVLMVPTGWWYFSILPEGPQAMIMGWNAEIVPFTRALLASSPAILALALLMTLKLPPSVRRWVALILLILGQVQMGGFEWTREAARRPYVLAGHTYSNQIHPQDIERINEQGWLKIAKWVENREITDDNRLAAGRELFYGQCFSCHSVGGLSNDILPLTAKFSVFGLDAQLDGQGKIRNYMPPFAGTGEERLALASYIVEELHGGDKPFYGAAGEADVAGAVEAAKVPTPVDIPPFDKKKDEYVLLAWNNLGMHCISDSDRWWTLLPPANDIFAQLVRRGDVPELVTEGVTITYEVEEGFRNPSDHVEFWDFADKLFGATLQKNVGLAGKGLIGDMDLDAERRAFHADLIPVVPYPDGGGFNPYPLFTVKAVDSETGEVLATTRTVAPTTTEMGCRNCHGGEWRVAVVAGFTGETSRDVLAVHDKINKTDLLKLAEQGEPVLCQSCHADPVLGTEGNPEILNFPAALHGWHANYLTGREEDACAACHPNDPIGPTRCLRGIHDDIGVTCVNCHGTMEDHALSLLKKEDEAGKKGAARLMKNLAPRTVDSLAEVNGRTPWLQEPDCLNCHVGFEPPETMDGFNKWTADGSELFRNRRDDMDALMCEACHGSTHAIYPAREDSGYGANRDNIPPMQYMGEAKQMGKDGNCNVCHVNTEYTAADMAHHPGGFR</sequence>
<name>A0A2Z6B091_9BACT</name>
<evidence type="ECO:0000256" key="6">
    <source>
        <dbReference type="SAM" id="Phobius"/>
    </source>
</evidence>
<keyword evidence="6" id="KW-0472">Membrane</keyword>
<feature type="domain" description="Cytochrome c" evidence="7">
    <location>
        <begin position="352"/>
        <end position="516"/>
    </location>
</feature>
<dbReference type="EMBL" id="AP017378">
    <property type="protein sequence ID" value="BBD08868.1"/>
    <property type="molecule type" value="Genomic_DNA"/>
</dbReference>
<evidence type="ECO:0000313" key="8">
    <source>
        <dbReference type="EMBL" id="BBD08868.1"/>
    </source>
</evidence>
<dbReference type="SUPFAM" id="SSF48695">
    <property type="entry name" value="Multiheme cytochromes"/>
    <property type="match status" value="2"/>
</dbReference>
<evidence type="ECO:0000256" key="2">
    <source>
        <dbReference type="ARBA" id="ARBA00022723"/>
    </source>
</evidence>
<dbReference type="GO" id="GO:0009055">
    <property type="term" value="F:electron transfer activity"/>
    <property type="evidence" value="ECO:0007669"/>
    <property type="project" value="InterPro"/>
</dbReference>
<dbReference type="Proteomes" id="UP000269883">
    <property type="component" value="Chromosome"/>
</dbReference>
<feature type="transmembrane region" description="Helical" evidence="6">
    <location>
        <begin position="135"/>
        <end position="157"/>
    </location>
</feature>
<dbReference type="KEGG" id="dfl:DFE_2142"/>
<dbReference type="RefSeq" id="WP_126379330.1">
    <property type="nucleotide sequence ID" value="NZ_AP017378.1"/>
</dbReference>
<keyword evidence="9" id="KW-1185">Reference proteome</keyword>
<dbReference type="AlphaFoldDB" id="A0A2Z6B091"/>
<evidence type="ECO:0000313" key="9">
    <source>
        <dbReference type="Proteomes" id="UP000269883"/>
    </source>
</evidence>
<gene>
    <name evidence="8" type="ORF">DFE_2142</name>
</gene>
<dbReference type="PROSITE" id="PS51007">
    <property type="entry name" value="CYTC"/>
    <property type="match status" value="1"/>
</dbReference>
<keyword evidence="3" id="KW-0732">Signal</keyword>
<feature type="transmembrane region" description="Helical" evidence="6">
    <location>
        <begin position="177"/>
        <end position="200"/>
    </location>
</feature>
<keyword evidence="2 5" id="KW-0479">Metal-binding</keyword>
<dbReference type="InterPro" id="IPR054337">
    <property type="entry name" value="Mtrc-MtrF-like_dom_II/IV"/>
</dbReference>
<dbReference type="SUPFAM" id="SSF46626">
    <property type="entry name" value="Cytochrome c"/>
    <property type="match status" value="1"/>
</dbReference>
<keyword evidence="4 5" id="KW-0408">Iron</keyword>
<evidence type="ECO:0000256" key="3">
    <source>
        <dbReference type="ARBA" id="ARBA00022729"/>
    </source>
</evidence>
<organism evidence="8 9">
    <name type="scientific">Desulfovibrio ferrophilus</name>
    <dbReference type="NCBI Taxonomy" id="241368"/>
    <lineage>
        <taxon>Bacteria</taxon>
        <taxon>Pseudomonadati</taxon>
        <taxon>Thermodesulfobacteriota</taxon>
        <taxon>Desulfovibrionia</taxon>
        <taxon>Desulfovibrionales</taxon>
        <taxon>Desulfovibrionaceae</taxon>
        <taxon>Desulfovibrio</taxon>
    </lineage>
</organism>
<protein>
    <submittedName>
        <fullName evidence="8">Cytochrome c family protein</fullName>
    </submittedName>
</protein>
<feature type="transmembrane region" description="Helical" evidence="6">
    <location>
        <begin position="106"/>
        <end position="123"/>
    </location>
</feature>
<reference evidence="8 9" key="1">
    <citation type="journal article" date="2018" name="Sci. Adv.">
        <title>Multi-heme cytochromes provide a pathway for survival in energy-limited environments.</title>
        <authorList>
            <person name="Deng X."/>
            <person name="Dohmae N."/>
            <person name="Nealson K.H."/>
            <person name="Hashimoto K."/>
            <person name="Okamoto A."/>
        </authorList>
    </citation>
    <scope>NUCLEOTIDE SEQUENCE [LARGE SCALE GENOMIC DNA]</scope>
    <source>
        <strain evidence="8 9">IS5</strain>
    </source>
</reference>
<dbReference type="Gene3D" id="1.10.1130.10">
    <property type="entry name" value="Flavocytochrome C3, Chain A"/>
    <property type="match status" value="1"/>
</dbReference>
<evidence type="ECO:0000256" key="1">
    <source>
        <dbReference type="ARBA" id="ARBA00022617"/>
    </source>
</evidence>
<evidence type="ECO:0000256" key="5">
    <source>
        <dbReference type="PROSITE-ProRule" id="PRU00433"/>
    </source>
</evidence>
<dbReference type="InterPro" id="IPR036909">
    <property type="entry name" value="Cyt_c-like_dom_sf"/>
</dbReference>
<keyword evidence="6" id="KW-1133">Transmembrane helix</keyword>
<dbReference type="OrthoDB" id="9795893at2"/>
<dbReference type="Pfam" id="PF22113">
    <property type="entry name" value="Mtrc-MtrF_II-IV_dom"/>
    <property type="match status" value="1"/>
</dbReference>
<keyword evidence="6" id="KW-0812">Transmembrane</keyword>
<dbReference type="PANTHER" id="PTHR35038">
    <property type="entry name" value="DISSIMILATORY SULFITE REDUCTASE SIRA"/>
    <property type="match status" value="1"/>
</dbReference>
<evidence type="ECO:0000256" key="4">
    <source>
        <dbReference type="ARBA" id="ARBA00023004"/>
    </source>
</evidence>
<dbReference type="PANTHER" id="PTHR35038:SF8">
    <property type="entry name" value="C-TYPE POLYHEME CYTOCHROME OMCC"/>
    <property type="match status" value="1"/>
</dbReference>
<dbReference type="Gene3D" id="1.10.760.10">
    <property type="entry name" value="Cytochrome c-like domain"/>
    <property type="match status" value="1"/>
</dbReference>
<proteinExistence type="predicted"/>
<feature type="transmembrane region" description="Helical" evidence="6">
    <location>
        <begin position="212"/>
        <end position="235"/>
    </location>
</feature>
<dbReference type="InterPro" id="IPR036280">
    <property type="entry name" value="Multihaem_cyt_sf"/>
</dbReference>
<feature type="transmembrane region" description="Helical" evidence="6">
    <location>
        <begin position="63"/>
        <end position="86"/>
    </location>
</feature>
<keyword evidence="1 5" id="KW-0349">Heme</keyword>
<dbReference type="GO" id="GO:0020037">
    <property type="term" value="F:heme binding"/>
    <property type="evidence" value="ECO:0007669"/>
    <property type="project" value="InterPro"/>
</dbReference>
<dbReference type="GO" id="GO:0046872">
    <property type="term" value="F:metal ion binding"/>
    <property type="evidence" value="ECO:0007669"/>
    <property type="project" value="UniProtKB-KW"/>
</dbReference>
<feature type="transmembrane region" description="Helical" evidence="6">
    <location>
        <begin position="15"/>
        <end position="40"/>
    </location>
</feature>
<accession>A0A2Z6B091</accession>